<gene>
    <name evidence="1" type="ORF">ARTV_0021</name>
</gene>
<dbReference type="AlphaFoldDB" id="A0A3B0MJE5"/>
<dbReference type="EMBL" id="UFQR01000001">
    <property type="protein sequence ID" value="SSW94506.1"/>
    <property type="molecule type" value="Genomic_DNA"/>
</dbReference>
<protein>
    <submittedName>
        <fullName evidence="1">Uncharacterized protein</fullName>
    </submittedName>
</protein>
<reference evidence="1" key="1">
    <citation type="submission" date="2018-04" db="EMBL/GenBank/DDBJ databases">
        <authorList>
            <person name="Go L.Y."/>
            <person name="Mitchell J.A."/>
        </authorList>
    </citation>
    <scope>NUCLEOTIDE SEQUENCE</scope>
    <source>
        <strain evidence="1">ARTV</strain>
    </source>
</reference>
<proteinExistence type="predicted"/>
<evidence type="ECO:0000313" key="1">
    <source>
        <dbReference type="EMBL" id="SSW94506.1"/>
    </source>
</evidence>
<organism evidence="1">
    <name type="scientific">Arsenophonus endosymbiont of Trialeurodes vaporariorum</name>
    <dbReference type="NCBI Taxonomy" id="235567"/>
    <lineage>
        <taxon>Bacteria</taxon>
        <taxon>Pseudomonadati</taxon>
        <taxon>Pseudomonadota</taxon>
        <taxon>Gammaproteobacteria</taxon>
        <taxon>Enterobacterales</taxon>
        <taxon>Morganellaceae</taxon>
        <taxon>Arsenophonus</taxon>
    </lineage>
</organism>
<accession>A0A3B0MJE5</accession>
<name>A0A3B0MJE5_9GAMM</name>
<sequence length="76" mass="8727">MHQAEKGTVLLPADIRPLLEASYRKRTEQGSMVQWQHELVKGNRYCKGTISLQQLARVRLSLERKTLPEKQSANPL</sequence>